<dbReference type="AlphaFoldDB" id="A0A6N2KG09"/>
<evidence type="ECO:0000313" key="1">
    <source>
        <dbReference type="EMBL" id="VFU23859.1"/>
    </source>
</evidence>
<gene>
    <name evidence="1" type="ORF">SVIM_LOCUS39852</name>
</gene>
<protein>
    <submittedName>
        <fullName evidence="1">Uncharacterized protein</fullName>
    </submittedName>
</protein>
<name>A0A6N2KG09_SALVM</name>
<accession>A0A6N2KG09</accession>
<reference evidence="1" key="1">
    <citation type="submission" date="2019-03" db="EMBL/GenBank/DDBJ databases">
        <authorList>
            <person name="Mank J."/>
            <person name="Almeida P."/>
        </authorList>
    </citation>
    <scope>NUCLEOTIDE SEQUENCE</scope>
    <source>
        <strain evidence="1">78183</strain>
    </source>
</reference>
<dbReference type="EMBL" id="CAADRP010000136">
    <property type="protein sequence ID" value="VFU23859.1"/>
    <property type="molecule type" value="Genomic_DNA"/>
</dbReference>
<organism evidence="1">
    <name type="scientific">Salix viminalis</name>
    <name type="common">Common osier</name>
    <name type="synonym">Basket willow</name>
    <dbReference type="NCBI Taxonomy" id="40686"/>
    <lineage>
        <taxon>Eukaryota</taxon>
        <taxon>Viridiplantae</taxon>
        <taxon>Streptophyta</taxon>
        <taxon>Embryophyta</taxon>
        <taxon>Tracheophyta</taxon>
        <taxon>Spermatophyta</taxon>
        <taxon>Magnoliopsida</taxon>
        <taxon>eudicotyledons</taxon>
        <taxon>Gunneridae</taxon>
        <taxon>Pentapetalae</taxon>
        <taxon>rosids</taxon>
        <taxon>fabids</taxon>
        <taxon>Malpighiales</taxon>
        <taxon>Salicaceae</taxon>
        <taxon>Saliceae</taxon>
        <taxon>Salix</taxon>
    </lineage>
</organism>
<proteinExistence type="predicted"/>
<sequence>MELPKNGGLLSDASSSVELAEFERMNAERQNISFLKSSAVYGKLV</sequence>